<dbReference type="OrthoDB" id="3231000at2759"/>
<organism evidence="6 7">
    <name type="scientific">Viridothelium virens</name>
    <name type="common">Speckled blister lichen</name>
    <name type="synonym">Trypethelium virens</name>
    <dbReference type="NCBI Taxonomy" id="1048519"/>
    <lineage>
        <taxon>Eukaryota</taxon>
        <taxon>Fungi</taxon>
        <taxon>Dikarya</taxon>
        <taxon>Ascomycota</taxon>
        <taxon>Pezizomycotina</taxon>
        <taxon>Dothideomycetes</taxon>
        <taxon>Dothideomycetes incertae sedis</taxon>
        <taxon>Trypetheliales</taxon>
        <taxon>Trypetheliaceae</taxon>
        <taxon>Viridothelium</taxon>
    </lineage>
</organism>
<name>A0A6A6HJF0_VIRVR</name>
<evidence type="ECO:0000313" key="7">
    <source>
        <dbReference type="Proteomes" id="UP000800092"/>
    </source>
</evidence>
<feature type="transmembrane region" description="Helical" evidence="5">
    <location>
        <begin position="385"/>
        <end position="403"/>
    </location>
</feature>
<dbReference type="Gene3D" id="1.20.58.340">
    <property type="entry name" value="Magnesium transport protein CorA, transmembrane region"/>
    <property type="match status" value="1"/>
</dbReference>
<accession>A0A6A6HJF0</accession>
<keyword evidence="2 5" id="KW-0812">Transmembrane</keyword>
<gene>
    <name evidence="6" type="ORF">EV356DRAFT_332540</name>
</gene>
<evidence type="ECO:0000256" key="1">
    <source>
        <dbReference type="ARBA" id="ARBA00004141"/>
    </source>
</evidence>
<evidence type="ECO:0000256" key="5">
    <source>
        <dbReference type="SAM" id="Phobius"/>
    </source>
</evidence>
<comment type="subcellular location">
    <subcellularLocation>
        <location evidence="1">Membrane</location>
        <topology evidence="1">Multi-pass membrane protein</topology>
    </subcellularLocation>
</comment>
<protein>
    <submittedName>
        <fullName evidence="6">Uncharacterized protein</fullName>
    </submittedName>
</protein>
<evidence type="ECO:0000256" key="2">
    <source>
        <dbReference type="ARBA" id="ARBA00022692"/>
    </source>
</evidence>
<reference evidence="6" key="1">
    <citation type="journal article" date="2020" name="Stud. Mycol.">
        <title>101 Dothideomycetes genomes: a test case for predicting lifestyles and emergence of pathogens.</title>
        <authorList>
            <person name="Haridas S."/>
            <person name="Albert R."/>
            <person name="Binder M."/>
            <person name="Bloem J."/>
            <person name="Labutti K."/>
            <person name="Salamov A."/>
            <person name="Andreopoulos B."/>
            <person name="Baker S."/>
            <person name="Barry K."/>
            <person name="Bills G."/>
            <person name="Bluhm B."/>
            <person name="Cannon C."/>
            <person name="Castanera R."/>
            <person name="Culley D."/>
            <person name="Daum C."/>
            <person name="Ezra D."/>
            <person name="Gonzalez J."/>
            <person name="Henrissat B."/>
            <person name="Kuo A."/>
            <person name="Liang C."/>
            <person name="Lipzen A."/>
            <person name="Lutzoni F."/>
            <person name="Magnuson J."/>
            <person name="Mondo S."/>
            <person name="Nolan M."/>
            <person name="Ohm R."/>
            <person name="Pangilinan J."/>
            <person name="Park H.-J."/>
            <person name="Ramirez L."/>
            <person name="Alfaro M."/>
            <person name="Sun H."/>
            <person name="Tritt A."/>
            <person name="Yoshinaga Y."/>
            <person name="Zwiers L.-H."/>
            <person name="Turgeon B."/>
            <person name="Goodwin S."/>
            <person name="Spatafora J."/>
            <person name="Crous P."/>
            <person name="Grigoriev I."/>
        </authorList>
    </citation>
    <scope>NUCLEOTIDE SEQUENCE</scope>
    <source>
        <strain evidence="6">Tuck. ex Michener</strain>
    </source>
</reference>
<dbReference type="Proteomes" id="UP000800092">
    <property type="component" value="Unassembled WGS sequence"/>
</dbReference>
<dbReference type="GO" id="GO:0016020">
    <property type="term" value="C:membrane"/>
    <property type="evidence" value="ECO:0007669"/>
    <property type="project" value="UniProtKB-SubCell"/>
</dbReference>
<proteinExistence type="predicted"/>
<sequence>MSIGFFRYRDSVRESLDEWPELSWLNRFLQTPSPVGGSETSAQVFDLIGTHFIASPIDGTPGSLANMLNTQSQDSRFRVVLLCHGDSWNVERDVVDVIGDRYDVDPRVMAKHFDYREIKRESNCPVDIRQGLVNVDRDYISNKYTWKLGGDLICSLSTPLNSWFSFNYDHECLSFVVRKDSSKTTLLVLLRASQDSLIDMSRVFWYHSNAHGARSNFQKPLHSASLGDYFVSALLDSEFSEATETSRILTGVILPYVTNLTSCCVARYHRELAPAVLRARSGLRVDEEILFDDIRQTVVLRRQIESFLHASYVQGTEMDRTTKFGFEACRLLCELTEDLERLRSSCKTGDRSSQTEYLEELMQAQVDEVKASKATSEQLGLLSRLAYVFLPLQLTTSVLGMNLRDFGSGQVELRTFLVVLSTITSLSFVPLLFPLVFGPPWKRIPQVYEISRYSLRVGLLFGWFCFFHSEHINDRVWESGIEWDVKAFEIRSAFRRDIGSEKWTNRRRGVLEALERQHFSFFPGYWQTLLDKLFEIVDSPGWQGRATRPHAA</sequence>
<feature type="transmembrane region" description="Helical" evidence="5">
    <location>
        <begin position="415"/>
        <end position="438"/>
    </location>
</feature>
<evidence type="ECO:0000256" key="4">
    <source>
        <dbReference type="ARBA" id="ARBA00023136"/>
    </source>
</evidence>
<dbReference type="SUPFAM" id="SSF144083">
    <property type="entry name" value="Magnesium transport protein CorA, transmembrane region"/>
    <property type="match status" value="1"/>
</dbReference>
<dbReference type="InterPro" id="IPR045863">
    <property type="entry name" value="CorA_TM1_TM2"/>
</dbReference>
<dbReference type="AlphaFoldDB" id="A0A6A6HJF0"/>
<evidence type="ECO:0000313" key="6">
    <source>
        <dbReference type="EMBL" id="KAF2237992.1"/>
    </source>
</evidence>
<dbReference type="EMBL" id="ML991777">
    <property type="protein sequence ID" value="KAF2237992.1"/>
    <property type="molecule type" value="Genomic_DNA"/>
</dbReference>
<keyword evidence="3 5" id="KW-1133">Transmembrane helix</keyword>
<keyword evidence="4 5" id="KW-0472">Membrane</keyword>
<keyword evidence="7" id="KW-1185">Reference proteome</keyword>
<evidence type="ECO:0000256" key="3">
    <source>
        <dbReference type="ARBA" id="ARBA00022989"/>
    </source>
</evidence>